<dbReference type="PANTHER" id="PTHR43098:SF2">
    <property type="entry name" value="FAD-BINDING MONOOXYGENASE AUSB-RELATED"/>
    <property type="match status" value="1"/>
</dbReference>
<dbReference type="EMBL" id="MU004196">
    <property type="protein sequence ID" value="KAF2491168.1"/>
    <property type="molecule type" value="Genomic_DNA"/>
</dbReference>
<comment type="similarity">
    <text evidence="2">Belongs to the FAD-binding monooxygenase family.</text>
</comment>
<organism evidence="7 8">
    <name type="scientific">Lophium mytilinum</name>
    <dbReference type="NCBI Taxonomy" id="390894"/>
    <lineage>
        <taxon>Eukaryota</taxon>
        <taxon>Fungi</taxon>
        <taxon>Dikarya</taxon>
        <taxon>Ascomycota</taxon>
        <taxon>Pezizomycotina</taxon>
        <taxon>Dothideomycetes</taxon>
        <taxon>Pleosporomycetidae</taxon>
        <taxon>Mytilinidiales</taxon>
        <taxon>Mytilinidiaceae</taxon>
        <taxon>Lophium</taxon>
    </lineage>
</organism>
<accession>A0A6A6QFJ0</accession>
<evidence type="ECO:0000256" key="6">
    <source>
        <dbReference type="ARBA" id="ARBA00023002"/>
    </source>
</evidence>
<evidence type="ECO:0000256" key="1">
    <source>
        <dbReference type="ARBA" id="ARBA00001974"/>
    </source>
</evidence>
<keyword evidence="6" id="KW-0560">Oxidoreductase</keyword>
<protein>
    <submittedName>
        <fullName evidence="7">FAD/NAD(P)-binding domain-containing protein</fullName>
    </submittedName>
</protein>
<keyword evidence="5" id="KW-0521">NADP</keyword>
<dbReference type="AlphaFoldDB" id="A0A6A6QFJ0"/>
<sequence length="636" mass="70253">MDYQDDTTPALAALQTSNRYSAERTKRLRPEGDSQFIDISLSTKHASFLDDPWVSTAAPVKTARSQFPTNRCEVLILGAGFGGLLYAVRMIEAGVRPEDIRIVERAGGFGGTWYWNRYPGLSCDIESYCYLPLLEETGYVPRQRYSSGEEIREYAELVARKWGVADSAVFQTKAEELVWDEGAKEWEVELVQQRKGEQAETLRVRAPFVATVNGVLSWPKLPGVPGLLDYEGEVFHSSRWDYGITGGSPEDPSLTKLEGKRVAIVGTGATAVQIVPHLARWAKHLYVVQRTPAAVDQRDQRETDPEWFHKEVATSAGWQRERLKNFHQHFTTEKQPPINLVDDQWTSAVGMVAIAGNAAGPKTMEELPAYMQKLHTLDLPRQSRIRKRVEDVVSDPTTAKQLQAWYPTWCKRPAFHDEYLPTFNRPNVTLVDTDGAGLDHLTKDSIATTTESYPVDILIFATGFRAPFTGSPAQKANTSILGRAGVSMHDKWASEGPSTLHGALDANFPNLFLSGPWQASNSPNYLFNVDALAKHSAYILAQAKRKAGGRPFAVAPTAAAAQDWGMQVLMRSPPMAALAGCTPSYFNVEGGIDGAPPEAQMLMARSGLWGHGIEDFMGVVEGWRGEGGMRGVEVRI</sequence>
<comment type="cofactor">
    <cofactor evidence="1">
        <name>FAD</name>
        <dbReference type="ChEBI" id="CHEBI:57692"/>
    </cofactor>
</comment>
<dbReference type="Pfam" id="PF13450">
    <property type="entry name" value="NAD_binding_8"/>
    <property type="match status" value="1"/>
</dbReference>
<dbReference type="Gene3D" id="3.50.50.60">
    <property type="entry name" value="FAD/NAD(P)-binding domain"/>
    <property type="match status" value="3"/>
</dbReference>
<name>A0A6A6QFJ0_9PEZI</name>
<reference evidence="7" key="1">
    <citation type="journal article" date="2020" name="Stud. Mycol.">
        <title>101 Dothideomycetes genomes: a test case for predicting lifestyles and emergence of pathogens.</title>
        <authorList>
            <person name="Haridas S."/>
            <person name="Albert R."/>
            <person name="Binder M."/>
            <person name="Bloem J."/>
            <person name="Labutti K."/>
            <person name="Salamov A."/>
            <person name="Andreopoulos B."/>
            <person name="Baker S."/>
            <person name="Barry K."/>
            <person name="Bills G."/>
            <person name="Bluhm B."/>
            <person name="Cannon C."/>
            <person name="Castanera R."/>
            <person name="Culley D."/>
            <person name="Daum C."/>
            <person name="Ezra D."/>
            <person name="Gonzalez J."/>
            <person name="Henrissat B."/>
            <person name="Kuo A."/>
            <person name="Liang C."/>
            <person name="Lipzen A."/>
            <person name="Lutzoni F."/>
            <person name="Magnuson J."/>
            <person name="Mondo S."/>
            <person name="Nolan M."/>
            <person name="Ohm R."/>
            <person name="Pangilinan J."/>
            <person name="Park H.-J."/>
            <person name="Ramirez L."/>
            <person name="Alfaro M."/>
            <person name="Sun H."/>
            <person name="Tritt A."/>
            <person name="Yoshinaga Y."/>
            <person name="Zwiers L.-H."/>
            <person name="Turgeon B."/>
            <person name="Goodwin S."/>
            <person name="Spatafora J."/>
            <person name="Crous P."/>
            <person name="Grigoriev I."/>
        </authorList>
    </citation>
    <scope>NUCLEOTIDE SEQUENCE</scope>
    <source>
        <strain evidence="7">CBS 269.34</strain>
    </source>
</reference>
<dbReference type="InterPro" id="IPR050775">
    <property type="entry name" value="FAD-binding_Monooxygenases"/>
</dbReference>
<keyword evidence="3" id="KW-0285">Flavoprotein</keyword>
<evidence type="ECO:0000256" key="4">
    <source>
        <dbReference type="ARBA" id="ARBA00022827"/>
    </source>
</evidence>
<evidence type="ECO:0000256" key="2">
    <source>
        <dbReference type="ARBA" id="ARBA00010139"/>
    </source>
</evidence>
<dbReference type="GO" id="GO:0016491">
    <property type="term" value="F:oxidoreductase activity"/>
    <property type="evidence" value="ECO:0007669"/>
    <property type="project" value="UniProtKB-KW"/>
</dbReference>
<dbReference type="PANTHER" id="PTHR43098">
    <property type="entry name" value="L-ORNITHINE N(5)-MONOOXYGENASE-RELATED"/>
    <property type="match status" value="1"/>
</dbReference>
<evidence type="ECO:0000256" key="3">
    <source>
        <dbReference type="ARBA" id="ARBA00022630"/>
    </source>
</evidence>
<dbReference type="Proteomes" id="UP000799750">
    <property type="component" value="Unassembled WGS sequence"/>
</dbReference>
<proteinExistence type="inferred from homology"/>
<dbReference type="OrthoDB" id="66881at2759"/>
<evidence type="ECO:0000313" key="8">
    <source>
        <dbReference type="Proteomes" id="UP000799750"/>
    </source>
</evidence>
<dbReference type="SUPFAM" id="SSF51905">
    <property type="entry name" value="FAD/NAD(P)-binding domain"/>
    <property type="match status" value="1"/>
</dbReference>
<evidence type="ECO:0000256" key="5">
    <source>
        <dbReference type="ARBA" id="ARBA00022857"/>
    </source>
</evidence>
<gene>
    <name evidence="7" type="ORF">BU16DRAFT_621809</name>
</gene>
<evidence type="ECO:0000313" key="7">
    <source>
        <dbReference type="EMBL" id="KAF2491168.1"/>
    </source>
</evidence>
<dbReference type="PRINTS" id="PR00411">
    <property type="entry name" value="PNDRDTASEI"/>
</dbReference>
<dbReference type="InterPro" id="IPR036188">
    <property type="entry name" value="FAD/NAD-bd_sf"/>
</dbReference>
<keyword evidence="4" id="KW-0274">FAD</keyword>
<keyword evidence="8" id="KW-1185">Reference proteome</keyword>